<dbReference type="AlphaFoldDB" id="A0A6L6J895"/>
<accession>A0A6L6J895</accession>
<evidence type="ECO:0000313" key="2">
    <source>
        <dbReference type="Proteomes" id="UP000478183"/>
    </source>
</evidence>
<proteinExistence type="predicted"/>
<name>A0A6L6J895_9RHOB</name>
<reference evidence="1 2" key="1">
    <citation type="submission" date="2019-11" db="EMBL/GenBank/DDBJ databases">
        <authorList>
            <person name="Dong K."/>
        </authorList>
    </citation>
    <scope>NUCLEOTIDE SEQUENCE [LARGE SCALE GENOMIC DNA]</scope>
    <source>
        <strain evidence="1 2">NBRC 111993</strain>
    </source>
</reference>
<sequence length="241" mass="26734">MMNELNKIPQPSEVAPLFPALGAPEGFVFVFGVGLAGDLLVQRLLNSQSGVCIRGENGDVLSKIMGAWFDAEARTHKAMTAPNADVAGLMREVGTLGRRLAEAFAKAVLAPPVGARLSGFREVRYLEPDVSIADQLRFLYAFFPGARFVFCLRDPEAIARTGWWRKVPREELVQQLSDVQDGFRKSAADWPSRSCVLQLEDIVQEPEKIRPLFTLLDLPFDSDAVDRLVRHVDLNDPEAEL</sequence>
<dbReference type="Pfam" id="PF13469">
    <property type="entry name" value="Sulfotransfer_3"/>
    <property type="match status" value="1"/>
</dbReference>
<comment type="caution">
    <text evidence="1">The sequence shown here is derived from an EMBL/GenBank/DDBJ whole genome shotgun (WGS) entry which is preliminary data.</text>
</comment>
<dbReference type="EMBL" id="WMIE01000006">
    <property type="protein sequence ID" value="MTH78353.1"/>
    <property type="molecule type" value="Genomic_DNA"/>
</dbReference>
<dbReference type="Gene3D" id="3.40.50.300">
    <property type="entry name" value="P-loop containing nucleotide triphosphate hydrolases"/>
    <property type="match status" value="1"/>
</dbReference>
<evidence type="ECO:0008006" key="3">
    <source>
        <dbReference type="Google" id="ProtNLM"/>
    </source>
</evidence>
<organism evidence="1 2">
    <name type="scientific">Paracoccus aestuariivivens</name>
    <dbReference type="NCBI Taxonomy" id="1820333"/>
    <lineage>
        <taxon>Bacteria</taxon>
        <taxon>Pseudomonadati</taxon>
        <taxon>Pseudomonadota</taxon>
        <taxon>Alphaproteobacteria</taxon>
        <taxon>Rhodobacterales</taxon>
        <taxon>Paracoccaceae</taxon>
        <taxon>Paracoccus</taxon>
    </lineage>
</organism>
<dbReference type="OrthoDB" id="4169204at2"/>
<dbReference type="Proteomes" id="UP000478183">
    <property type="component" value="Unassembled WGS sequence"/>
</dbReference>
<evidence type="ECO:0000313" key="1">
    <source>
        <dbReference type="EMBL" id="MTH78353.1"/>
    </source>
</evidence>
<keyword evidence="2" id="KW-1185">Reference proteome</keyword>
<protein>
    <recommendedName>
        <fullName evidence="3">Sulfotransferase</fullName>
    </recommendedName>
</protein>
<gene>
    <name evidence="1" type="ORF">GL286_11485</name>
</gene>
<dbReference type="InterPro" id="IPR027417">
    <property type="entry name" value="P-loop_NTPase"/>
</dbReference>
<dbReference type="SUPFAM" id="SSF52540">
    <property type="entry name" value="P-loop containing nucleoside triphosphate hydrolases"/>
    <property type="match status" value="1"/>
</dbReference>